<evidence type="ECO:0000256" key="1">
    <source>
        <dbReference type="SAM" id="MobiDB-lite"/>
    </source>
</evidence>
<evidence type="ECO:0000313" key="2">
    <source>
        <dbReference type="EMBL" id="MCD7452734.1"/>
    </source>
</evidence>
<dbReference type="Proteomes" id="UP000823775">
    <property type="component" value="Unassembled WGS sequence"/>
</dbReference>
<evidence type="ECO:0000313" key="3">
    <source>
        <dbReference type="Proteomes" id="UP000823775"/>
    </source>
</evidence>
<gene>
    <name evidence="2" type="ORF">HAX54_017953</name>
</gene>
<name>A0ABS8S121_DATST</name>
<feature type="region of interest" description="Disordered" evidence="1">
    <location>
        <begin position="1"/>
        <end position="73"/>
    </location>
</feature>
<protein>
    <submittedName>
        <fullName evidence="2">Uncharacterized protein</fullName>
    </submittedName>
</protein>
<keyword evidence="3" id="KW-1185">Reference proteome</keyword>
<proteinExistence type="predicted"/>
<organism evidence="2 3">
    <name type="scientific">Datura stramonium</name>
    <name type="common">Jimsonweed</name>
    <name type="synonym">Common thornapple</name>
    <dbReference type="NCBI Taxonomy" id="4076"/>
    <lineage>
        <taxon>Eukaryota</taxon>
        <taxon>Viridiplantae</taxon>
        <taxon>Streptophyta</taxon>
        <taxon>Embryophyta</taxon>
        <taxon>Tracheophyta</taxon>
        <taxon>Spermatophyta</taxon>
        <taxon>Magnoliopsida</taxon>
        <taxon>eudicotyledons</taxon>
        <taxon>Gunneridae</taxon>
        <taxon>Pentapetalae</taxon>
        <taxon>asterids</taxon>
        <taxon>lamiids</taxon>
        <taxon>Solanales</taxon>
        <taxon>Solanaceae</taxon>
        <taxon>Solanoideae</taxon>
        <taxon>Datureae</taxon>
        <taxon>Datura</taxon>
    </lineage>
</organism>
<comment type="caution">
    <text evidence="2">The sequence shown here is derived from an EMBL/GenBank/DDBJ whole genome shotgun (WGS) entry which is preliminary data.</text>
</comment>
<reference evidence="2 3" key="1">
    <citation type="journal article" date="2021" name="BMC Genomics">
        <title>Datura genome reveals duplications of psychoactive alkaloid biosynthetic genes and high mutation rate following tissue culture.</title>
        <authorList>
            <person name="Rajewski A."/>
            <person name="Carter-House D."/>
            <person name="Stajich J."/>
            <person name="Litt A."/>
        </authorList>
    </citation>
    <scope>NUCLEOTIDE SEQUENCE [LARGE SCALE GENOMIC DNA]</scope>
    <source>
        <strain evidence="2">AR-01</strain>
    </source>
</reference>
<dbReference type="EMBL" id="JACEIK010000220">
    <property type="protein sequence ID" value="MCD7452734.1"/>
    <property type="molecule type" value="Genomic_DNA"/>
</dbReference>
<feature type="compositionally biased region" description="Basic and acidic residues" evidence="1">
    <location>
        <begin position="33"/>
        <end position="52"/>
    </location>
</feature>
<sequence length="73" mass="8259">MKGKENKGQRNSNTWGDKVEREEGEIEVSSEYQTEKEQEQIGKSAEVDDKGDSTANHKVNECSNKESAEVNKR</sequence>
<feature type="compositionally biased region" description="Basic and acidic residues" evidence="1">
    <location>
        <begin position="58"/>
        <end position="73"/>
    </location>
</feature>
<accession>A0ABS8S121</accession>